<dbReference type="AlphaFoldDB" id="A0A813IE62"/>
<comment type="caution">
    <text evidence="2">The sequence shown here is derived from an EMBL/GenBank/DDBJ whole genome shotgun (WGS) entry which is preliminary data.</text>
</comment>
<reference evidence="2" key="1">
    <citation type="submission" date="2021-02" db="EMBL/GenBank/DDBJ databases">
        <authorList>
            <person name="Dougan E. K."/>
            <person name="Rhodes N."/>
            <person name="Thang M."/>
            <person name="Chan C."/>
        </authorList>
    </citation>
    <scope>NUCLEOTIDE SEQUENCE</scope>
</reference>
<evidence type="ECO:0000313" key="2">
    <source>
        <dbReference type="EMBL" id="CAE8648318.1"/>
    </source>
</evidence>
<sequence length="110" mass="12154">MEKKLVPPLLVDGRQSLKQKGKCLFLDVELATGARGMHRTPQVGHTLEASLGTTNMALASRGGRNYKHGEDFAMSSRHSCSSRRRSCSHLQLRQPQRAHQPPLPVQNISA</sequence>
<evidence type="ECO:0000313" key="3">
    <source>
        <dbReference type="Proteomes" id="UP000626109"/>
    </source>
</evidence>
<proteinExistence type="predicted"/>
<gene>
    <name evidence="2" type="ORF">PGLA2088_LOCUS6465</name>
</gene>
<dbReference type="Proteomes" id="UP000626109">
    <property type="component" value="Unassembled WGS sequence"/>
</dbReference>
<protein>
    <submittedName>
        <fullName evidence="2">Uncharacterized protein</fullName>
    </submittedName>
</protein>
<name>A0A813IE62_POLGL</name>
<accession>A0A813IE62</accession>
<evidence type="ECO:0000256" key="1">
    <source>
        <dbReference type="SAM" id="MobiDB-lite"/>
    </source>
</evidence>
<dbReference type="EMBL" id="CAJNNW010006451">
    <property type="protein sequence ID" value="CAE8648318.1"/>
    <property type="molecule type" value="Genomic_DNA"/>
</dbReference>
<feature type="region of interest" description="Disordered" evidence="1">
    <location>
        <begin position="83"/>
        <end position="110"/>
    </location>
</feature>
<organism evidence="2 3">
    <name type="scientific">Polarella glacialis</name>
    <name type="common">Dinoflagellate</name>
    <dbReference type="NCBI Taxonomy" id="89957"/>
    <lineage>
        <taxon>Eukaryota</taxon>
        <taxon>Sar</taxon>
        <taxon>Alveolata</taxon>
        <taxon>Dinophyceae</taxon>
        <taxon>Suessiales</taxon>
        <taxon>Suessiaceae</taxon>
        <taxon>Polarella</taxon>
    </lineage>
</organism>